<dbReference type="EMBL" id="KV875095">
    <property type="protein sequence ID" value="OIW32722.1"/>
    <property type="molecule type" value="Genomic_DNA"/>
</dbReference>
<dbReference type="AlphaFoldDB" id="A0A1J7JY22"/>
<dbReference type="Pfam" id="PF02894">
    <property type="entry name" value="GFO_IDH_MocA_C"/>
    <property type="match status" value="1"/>
</dbReference>
<dbReference type="Gene3D" id="3.30.360.10">
    <property type="entry name" value="Dihydrodipicolinate Reductase, domain 2"/>
    <property type="match status" value="1"/>
</dbReference>
<feature type="domain" description="Gfo/Idh/MocA-like oxidoreductase C-terminal" evidence="2">
    <location>
        <begin position="143"/>
        <end position="352"/>
    </location>
</feature>
<dbReference type="InParanoid" id="A0A1J7JY22"/>
<evidence type="ECO:0000259" key="1">
    <source>
        <dbReference type="Pfam" id="PF01408"/>
    </source>
</evidence>
<protein>
    <submittedName>
        <fullName evidence="3">NAD(P)-binding protein</fullName>
    </submittedName>
</protein>
<dbReference type="STRING" id="1408157.A0A1J7JY22"/>
<dbReference type="InterPro" id="IPR036291">
    <property type="entry name" value="NAD(P)-bd_dom_sf"/>
</dbReference>
<proteinExistence type="predicted"/>
<dbReference type="InterPro" id="IPR004104">
    <property type="entry name" value="Gfo/Idh/MocA-like_OxRdtase_C"/>
</dbReference>
<feature type="domain" description="Gfo/Idh/MocA-like oxidoreductase N-terminal" evidence="1">
    <location>
        <begin position="8"/>
        <end position="120"/>
    </location>
</feature>
<dbReference type="InterPro" id="IPR051450">
    <property type="entry name" value="Gfo/Idh/MocA_Oxidoreductases"/>
</dbReference>
<accession>A0A1J7JY22</accession>
<dbReference type="PANTHER" id="PTHR43377">
    <property type="entry name" value="BILIVERDIN REDUCTASE A"/>
    <property type="match status" value="1"/>
</dbReference>
<dbReference type="Proteomes" id="UP000182658">
    <property type="component" value="Unassembled WGS sequence"/>
</dbReference>
<evidence type="ECO:0000313" key="3">
    <source>
        <dbReference type="EMBL" id="OIW32722.1"/>
    </source>
</evidence>
<organism evidence="3 4">
    <name type="scientific">Coniochaeta ligniaria NRRL 30616</name>
    <dbReference type="NCBI Taxonomy" id="1408157"/>
    <lineage>
        <taxon>Eukaryota</taxon>
        <taxon>Fungi</taxon>
        <taxon>Dikarya</taxon>
        <taxon>Ascomycota</taxon>
        <taxon>Pezizomycotina</taxon>
        <taxon>Sordariomycetes</taxon>
        <taxon>Sordariomycetidae</taxon>
        <taxon>Coniochaetales</taxon>
        <taxon>Coniochaetaceae</taxon>
        <taxon>Coniochaeta</taxon>
    </lineage>
</organism>
<dbReference type="PANTHER" id="PTHR43377:SF1">
    <property type="entry name" value="BILIVERDIN REDUCTASE A"/>
    <property type="match status" value="1"/>
</dbReference>
<dbReference type="Pfam" id="PF01408">
    <property type="entry name" value="GFO_IDH_MocA"/>
    <property type="match status" value="1"/>
</dbReference>
<reference evidence="3 4" key="1">
    <citation type="submission" date="2016-10" db="EMBL/GenBank/DDBJ databases">
        <title>Draft genome sequence of Coniochaeta ligniaria NRRL30616, a lignocellulolytic fungus for bioabatement of inhibitors in plant biomass hydrolysates.</title>
        <authorList>
            <consortium name="DOE Joint Genome Institute"/>
            <person name="Jimenez D.J."/>
            <person name="Hector R.E."/>
            <person name="Riley R."/>
            <person name="Sun H."/>
            <person name="Grigoriev I.V."/>
            <person name="Van Elsas J.D."/>
            <person name="Nichols N.N."/>
        </authorList>
    </citation>
    <scope>NUCLEOTIDE SEQUENCE [LARGE SCALE GENOMIC DNA]</scope>
    <source>
        <strain evidence="3 4">NRRL 30616</strain>
    </source>
</reference>
<dbReference type="GO" id="GO:0000166">
    <property type="term" value="F:nucleotide binding"/>
    <property type="evidence" value="ECO:0007669"/>
    <property type="project" value="InterPro"/>
</dbReference>
<dbReference type="InterPro" id="IPR000683">
    <property type="entry name" value="Gfo/Idh/MocA-like_OxRdtase_N"/>
</dbReference>
<keyword evidence="4" id="KW-1185">Reference proteome</keyword>
<dbReference type="Gene3D" id="3.40.50.720">
    <property type="entry name" value="NAD(P)-binding Rossmann-like Domain"/>
    <property type="match status" value="1"/>
</dbReference>
<gene>
    <name evidence="3" type="ORF">CONLIGDRAFT_630347</name>
</gene>
<dbReference type="SUPFAM" id="SSF55347">
    <property type="entry name" value="Glyceraldehyde-3-phosphate dehydrogenase-like, C-terminal domain"/>
    <property type="match status" value="1"/>
</dbReference>
<evidence type="ECO:0000313" key="4">
    <source>
        <dbReference type="Proteomes" id="UP000182658"/>
    </source>
</evidence>
<sequence>MSANNKIITVAVIGMGLMGPRHADAVVKEPNTKLVALVDPAPQTQDLATKYGVSYFATIGELLASQQKPEAAVICTPNHVHAVCAEELAAAGVHILVEKPLCTDAQTGKDLVVHLKEIAARTGVKSLVGHHRRFNPFSLATREATTSGSLGHITAVNGLWTVFKPAPYFEAGQWRKTKTGGPILINLIHDVDLLHYFLGPIVRVQTEKTVSRRGFEAEEGAAIIFKFGSGTIGTFLLCDNVVSPFGWEFGTGESPWFPHTGQDFYRFFGTDASLSVPDMTRWSYTGTKSWMEKITGEKIPVGTGEPIENQLAHFVRVIRGEEQPRCTLDAGLAALIVCEAVKESLERGTAVDIEPYEL</sequence>
<evidence type="ECO:0000259" key="2">
    <source>
        <dbReference type="Pfam" id="PF02894"/>
    </source>
</evidence>
<dbReference type="OrthoDB" id="446809at2759"/>
<name>A0A1J7JY22_9PEZI</name>
<dbReference type="SUPFAM" id="SSF51735">
    <property type="entry name" value="NAD(P)-binding Rossmann-fold domains"/>
    <property type="match status" value="1"/>
</dbReference>